<evidence type="ECO:0000256" key="6">
    <source>
        <dbReference type="ARBA" id="ARBA00023136"/>
    </source>
</evidence>
<dbReference type="AlphaFoldDB" id="A0A0L0FQS7"/>
<keyword evidence="5 7" id="KW-1133">Transmembrane helix</keyword>
<evidence type="ECO:0000313" key="10">
    <source>
        <dbReference type="Proteomes" id="UP000054560"/>
    </source>
</evidence>
<dbReference type="PANTHER" id="PTHR23500:SF357">
    <property type="entry name" value="IP12678P"/>
    <property type="match status" value="1"/>
</dbReference>
<keyword evidence="3" id="KW-0813">Transport</keyword>
<dbReference type="RefSeq" id="XP_014152803.1">
    <property type="nucleotide sequence ID" value="XM_014297328.1"/>
</dbReference>
<evidence type="ECO:0000256" key="7">
    <source>
        <dbReference type="SAM" id="Phobius"/>
    </source>
</evidence>
<dbReference type="InterPro" id="IPR020846">
    <property type="entry name" value="MFS_dom"/>
</dbReference>
<dbReference type="GO" id="GO:0016020">
    <property type="term" value="C:membrane"/>
    <property type="evidence" value="ECO:0007669"/>
    <property type="project" value="UniProtKB-SubCell"/>
</dbReference>
<accession>A0A0L0FQS7</accession>
<dbReference type="EMBL" id="KQ242400">
    <property type="protein sequence ID" value="KNC78901.1"/>
    <property type="molecule type" value="Genomic_DNA"/>
</dbReference>
<evidence type="ECO:0000313" key="9">
    <source>
        <dbReference type="EMBL" id="KNC78901.1"/>
    </source>
</evidence>
<dbReference type="SUPFAM" id="SSF103473">
    <property type="entry name" value="MFS general substrate transporter"/>
    <property type="match status" value="1"/>
</dbReference>
<evidence type="ECO:0000256" key="3">
    <source>
        <dbReference type="ARBA" id="ARBA00022448"/>
    </source>
</evidence>
<dbReference type="Proteomes" id="UP000054560">
    <property type="component" value="Unassembled WGS sequence"/>
</dbReference>
<protein>
    <recommendedName>
        <fullName evidence="8">Major facilitator superfamily (MFS) profile domain-containing protein</fullName>
    </recommendedName>
</protein>
<dbReference type="InterPro" id="IPR005828">
    <property type="entry name" value="MFS_sugar_transport-like"/>
</dbReference>
<proteinExistence type="inferred from homology"/>
<dbReference type="InterPro" id="IPR045262">
    <property type="entry name" value="STP/PLT_plant"/>
</dbReference>
<dbReference type="PANTHER" id="PTHR23500">
    <property type="entry name" value="SOLUTE CARRIER FAMILY 2, FACILITATED GLUCOSE TRANSPORTER"/>
    <property type="match status" value="1"/>
</dbReference>
<dbReference type="GO" id="GO:0015144">
    <property type="term" value="F:carbohydrate transmembrane transporter activity"/>
    <property type="evidence" value="ECO:0007669"/>
    <property type="project" value="InterPro"/>
</dbReference>
<gene>
    <name evidence="9" type="ORF">SARC_08687</name>
</gene>
<dbReference type="GeneID" id="25909191"/>
<evidence type="ECO:0000256" key="5">
    <source>
        <dbReference type="ARBA" id="ARBA00022989"/>
    </source>
</evidence>
<keyword evidence="4 7" id="KW-0812">Transmembrane</keyword>
<feature type="transmembrane region" description="Helical" evidence="7">
    <location>
        <begin position="20"/>
        <end position="41"/>
    </location>
</feature>
<evidence type="ECO:0000256" key="1">
    <source>
        <dbReference type="ARBA" id="ARBA00004141"/>
    </source>
</evidence>
<dbReference type="Gene3D" id="1.20.1250.20">
    <property type="entry name" value="MFS general substrate transporter like domains"/>
    <property type="match status" value="1"/>
</dbReference>
<keyword evidence="6 7" id="KW-0472">Membrane</keyword>
<reference evidence="9 10" key="1">
    <citation type="submission" date="2011-02" db="EMBL/GenBank/DDBJ databases">
        <title>The Genome Sequence of Sphaeroforma arctica JP610.</title>
        <authorList>
            <consortium name="The Broad Institute Genome Sequencing Platform"/>
            <person name="Russ C."/>
            <person name="Cuomo C."/>
            <person name="Young S.K."/>
            <person name="Zeng Q."/>
            <person name="Gargeya S."/>
            <person name="Alvarado L."/>
            <person name="Berlin A."/>
            <person name="Chapman S.B."/>
            <person name="Chen Z."/>
            <person name="Freedman E."/>
            <person name="Gellesch M."/>
            <person name="Goldberg J."/>
            <person name="Griggs A."/>
            <person name="Gujja S."/>
            <person name="Heilman E."/>
            <person name="Heiman D."/>
            <person name="Howarth C."/>
            <person name="Mehta T."/>
            <person name="Neiman D."/>
            <person name="Pearson M."/>
            <person name="Roberts A."/>
            <person name="Saif S."/>
            <person name="Shea T."/>
            <person name="Shenoy N."/>
            <person name="Sisk P."/>
            <person name="Stolte C."/>
            <person name="Sykes S."/>
            <person name="White J."/>
            <person name="Yandava C."/>
            <person name="Burger G."/>
            <person name="Gray M.W."/>
            <person name="Holland P.W.H."/>
            <person name="King N."/>
            <person name="Lang F.B.F."/>
            <person name="Roger A.J."/>
            <person name="Ruiz-Trillo I."/>
            <person name="Haas B."/>
            <person name="Nusbaum C."/>
            <person name="Birren B."/>
        </authorList>
    </citation>
    <scope>NUCLEOTIDE SEQUENCE [LARGE SCALE GENOMIC DNA]</scope>
    <source>
        <strain evidence="9 10">JP610</strain>
    </source>
</reference>
<sequence>MIFIMCGVVMGLAEGSNMLIIGRVLLGVGVGICCNSVPLYINNVAPVTLRGSLGTLHQIGVVTGNPETEINKLTATASAFVLGF</sequence>
<name>A0A0L0FQS7_9EUKA</name>
<comment type="similarity">
    <text evidence="2">Belongs to the major facilitator superfamily. Sugar transporter (TC 2.A.1.1) family.</text>
</comment>
<keyword evidence="10" id="KW-1185">Reference proteome</keyword>
<dbReference type="OrthoDB" id="4540492at2759"/>
<feature type="domain" description="Major facilitator superfamily (MFS) profile" evidence="8">
    <location>
        <begin position="1"/>
        <end position="84"/>
    </location>
</feature>
<evidence type="ECO:0000256" key="4">
    <source>
        <dbReference type="ARBA" id="ARBA00022692"/>
    </source>
</evidence>
<dbReference type="InterPro" id="IPR036259">
    <property type="entry name" value="MFS_trans_sf"/>
</dbReference>
<evidence type="ECO:0000256" key="2">
    <source>
        <dbReference type="ARBA" id="ARBA00010992"/>
    </source>
</evidence>
<comment type="subcellular location">
    <subcellularLocation>
        <location evidence="1">Membrane</location>
        <topology evidence="1">Multi-pass membrane protein</topology>
    </subcellularLocation>
</comment>
<dbReference type="STRING" id="667725.A0A0L0FQS7"/>
<dbReference type="Pfam" id="PF00083">
    <property type="entry name" value="Sugar_tr"/>
    <property type="match status" value="1"/>
</dbReference>
<organism evidence="9 10">
    <name type="scientific">Sphaeroforma arctica JP610</name>
    <dbReference type="NCBI Taxonomy" id="667725"/>
    <lineage>
        <taxon>Eukaryota</taxon>
        <taxon>Ichthyosporea</taxon>
        <taxon>Ichthyophonida</taxon>
        <taxon>Sphaeroforma</taxon>
    </lineage>
</organism>
<evidence type="ECO:0000259" key="8">
    <source>
        <dbReference type="PROSITE" id="PS50850"/>
    </source>
</evidence>
<dbReference type="PROSITE" id="PS50850">
    <property type="entry name" value="MFS"/>
    <property type="match status" value="1"/>
</dbReference>